<dbReference type="EMBL" id="DS113222">
    <property type="protein sequence ID" value="EAY18070.1"/>
    <property type="molecule type" value="Genomic_DNA"/>
</dbReference>
<dbReference type="VEuPathDB" id="TrichDB:TVAGG3_1024020"/>
<reference evidence="1" key="1">
    <citation type="submission" date="2006-10" db="EMBL/GenBank/DDBJ databases">
        <authorList>
            <person name="Amadeo P."/>
            <person name="Zhao Q."/>
            <person name="Wortman J."/>
            <person name="Fraser-Liggett C."/>
            <person name="Carlton J."/>
        </authorList>
    </citation>
    <scope>NUCLEOTIDE SEQUENCE</scope>
    <source>
        <strain evidence="1">G3</strain>
    </source>
</reference>
<sequence length="81" mass="9398">MDPETPYDDQVKAEENKNTTADKIKDFAKKKLEETKEDIAKFKGIIDIPIGLTDPKYDELWGTPQLFSEENFAQHFVAHRK</sequence>
<organism evidence="1 2">
    <name type="scientific">Trichomonas vaginalis (strain ATCC PRA-98 / G3)</name>
    <dbReference type="NCBI Taxonomy" id="412133"/>
    <lineage>
        <taxon>Eukaryota</taxon>
        <taxon>Metamonada</taxon>
        <taxon>Parabasalia</taxon>
        <taxon>Trichomonadida</taxon>
        <taxon>Trichomonadidae</taxon>
        <taxon>Trichomonas</taxon>
    </lineage>
</organism>
<dbReference type="KEGG" id="tva:5463566"/>
<keyword evidence="2" id="KW-1185">Reference proteome</keyword>
<dbReference type="AlphaFoldDB" id="A2DN82"/>
<reference evidence="1" key="2">
    <citation type="journal article" date="2007" name="Science">
        <title>Draft genome sequence of the sexually transmitted pathogen Trichomonas vaginalis.</title>
        <authorList>
            <person name="Carlton J.M."/>
            <person name="Hirt R.P."/>
            <person name="Silva J.C."/>
            <person name="Delcher A.L."/>
            <person name="Schatz M."/>
            <person name="Zhao Q."/>
            <person name="Wortman J.R."/>
            <person name="Bidwell S.L."/>
            <person name="Alsmark U.C.M."/>
            <person name="Besteiro S."/>
            <person name="Sicheritz-Ponten T."/>
            <person name="Noel C.J."/>
            <person name="Dacks J.B."/>
            <person name="Foster P.G."/>
            <person name="Simillion C."/>
            <person name="Van de Peer Y."/>
            <person name="Miranda-Saavedra D."/>
            <person name="Barton G.J."/>
            <person name="Westrop G.D."/>
            <person name="Mueller S."/>
            <person name="Dessi D."/>
            <person name="Fiori P.L."/>
            <person name="Ren Q."/>
            <person name="Paulsen I."/>
            <person name="Zhang H."/>
            <person name="Bastida-Corcuera F.D."/>
            <person name="Simoes-Barbosa A."/>
            <person name="Brown M.T."/>
            <person name="Hayes R.D."/>
            <person name="Mukherjee M."/>
            <person name="Okumura C.Y."/>
            <person name="Schneider R."/>
            <person name="Smith A.J."/>
            <person name="Vanacova S."/>
            <person name="Villalvazo M."/>
            <person name="Haas B.J."/>
            <person name="Pertea M."/>
            <person name="Feldblyum T.V."/>
            <person name="Utterback T.R."/>
            <person name="Shu C.L."/>
            <person name="Osoegawa K."/>
            <person name="de Jong P.J."/>
            <person name="Hrdy I."/>
            <person name="Horvathova L."/>
            <person name="Zubacova Z."/>
            <person name="Dolezal P."/>
            <person name="Malik S.B."/>
            <person name="Logsdon J.M. Jr."/>
            <person name="Henze K."/>
            <person name="Gupta A."/>
            <person name="Wang C.C."/>
            <person name="Dunne R.L."/>
            <person name="Upcroft J.A."/>
            <person name="Upcroft P."/>
            <person name="White O."/>
            <person name="Salzberg S.L."/>
            <person name="Tang P."/>
            <person name="Chiu C.-H."/>
            <person name="Lee Y.-S."/>
            <person name="Embley T.M."/>
            <person name="Coombs G.H."/>
            <person name="Mottram J.C."/>
            <person name="Tachezy J."/>
            <person name="Fraser-Liggett C.M."/>
            <person name="Johnson P.J."/>
        </authorList>
    </citation>
    <scope>NUCLEOTIDE SEQUENCE [LARGE SCALE GENOMIC DNA]</scope>
    <source>
        <strain evidence="1">G3</strain>
    </source>
</reference>
<dbReference type="RefSeq" id="XP_001579056.1">
    <property type="nucleotide sequence ID" value="XM_001579006.1"/>
</dbReference>
<name>A2DN82_TRIV3</name>
<dbReference type="Proteomes" id="UP000001542">
    <property type="component" value="Unassembled WGS sequence"/>
</dbReference>
<protein>
    <submittedName>
        <fullName evidence="1">Uncharacterized protein</fullName>
    </submittedName>
</protein>
<evidence type="ECO:0000313" key="1">
    <source>
        <dbReference type="EMBL" id="EAY18070.1"/>
    </source>
</evidence>
<gene>
    <name evidence="1" type="ORF">TVAG_305900</name>
</gene>
<accession>A2DN82</accession>
<dbReference type="InParanoid" id="A2DN82"/>
<dbReference type="VEuPathDB" id="TrichDB:TVAG_305900"/>
<proteinExistence type="predicted"/>
<evidence type="ECO:0000313" key="2">
    <source>
        <dbReference type="Proteomes" id="UP000001542"/>
    </source>
</evidence>